<reference evidence="1" key="1">
    <citation type="journal article" date="2023" name="Mol. Ecol. Resour.">
        <title>Chromosome-level genome assembly of a triploid poplar Populus alba 'Berolinensis'.</title>
        <authorList>
            <person name="Chen S."/>
            <person name="Yu Y."/>
            <person name="Wang X."/>
            <person name="Wang S."/>
            <person name="Zhang T."/>
            <person name="Zhou Y."/>
            <person name="He R."/>
            <person name="Meng N."/>
            <person name="Wang Y."/>
            <person name="Liu W."/>
            <person name="Liu Z."/>
            <person name="Liu J."/>
            <person name="Guo Q."/>
            <person name="Huang H."/>
            <person name="Sederoff R.R."/>
            <person name="Wang G."/>
            <person name="Qu G."/>
            <person name="Chen S."/>
        </authorList>
    </citation>
    <scope>NUCLEOTIDE SEQUENCE</scope>
    <source>
        <strain evidence="1">SC-2020</strain>
    </source>
</reference>
<accession>A0AAD6R5M7</accession>
<organism evidence="1 2">
    <name type="scientific">Populus alba x Populus x berolinensis</name>
    <dbReference type="NCBI Taxonomy" id="444605"/>
    <lineage>
        <taxon>Eukaryota</taxon>
        <taxon>Viridiplantae</taxon>
        <taxon>Streptophyta</taxon>
        <taxon>Embryophyta</taxon>
        <taxon>Tracheophyta</taxon>
        <taxon>Spermatophyta</taxon>
        <taxon>Magnoliopsida</taxon>
        <taxon>eudicotyledons</taxon>
        <taxon>Gunneridae</taxon>
        <taxon>Pentapetalae</taxon>
        <taxon>rosids</taxon>
        <taxon>fabids</taxon>
        <taxon>Malpighiales</taxon>
        <taxon>Salicaceae</taxon>
        <taxon>Saliceae</taxon>
        <taxon>Populus</taxon>
    </lineage>
</organism>
<evidence type="ECO:0000313" key="2">
    <source>
        <dbReference type="Proteomes" id="UP001164929"/>
    </source>
</evidence>
<dbReference type="Proteomes" id="UP001164929">
    <property type="component" value="Chromosome 3"/>
</dbReference>
<comment type="caution">
    <text evidence="1">The sequence shown here is derived from an EMBL/GenBank/DDBJ whole genome shotgun (WGS) entry which is preliminary data.</text>
</comment>
<protein>
    <submittedName>
        <fullName evidence="1">Uncharacterized protein</fullName>
    </submittedName>
</protein>
<dbReference type="EMBL" id="JAQIZT010000003">
    <property type="protein sequence ID" value="KAJ7002824.1"/>
    <property type="molecule type" value="Genomic_DNA"/>
</dbReference>
<proteinExistence type="predicted"/>
<name>A0AAD6R5M7_9ROSI</name>
<evidence type="ECO:0000313" key="1">
    <source>
        <dbReference type="EMBL" id="KAJ7002824.1"/>
    </source>
</evidence>
<dbReference type="AlphaFoldDB" id="A0AAD6R5M7"/>
<keyword evidence="2" id="KW-1185">Reference proteome</keyword>
<sequence length="59" mass="6809">MNIFMAIIAMKQCTISSTTELSFIFTALIWDSNVSDMKFGWLDLFASRMSSYLNVLFTR</sequence>
<gene>
    <name evidence="1" type="ORF">NC653_008135</name>
</gene>